<keyword evidence="2" id="KW-1185">Reference proteome</keyword>
<dbReference type="EMBL" id="JBBWRZ010000012">
    <property type="protein sequence ID" value="KAK8224711.1"/>
    <property type="molecule type" value="Genomic_DNA"/>
</dbReference>
<dbReference type="Proteomes" id="UP001492380">
    <property type="component" value="Unassembled WGS sequence"/>
</dbReference>
<gene>
    <name evidence="1" type="ORF">HDK90DRAFT_497852</name>
</gene>
<organism evidence="1 2">
    <name type="scientific">Phyllosticta capitalensis</name>
    <dbReference type="NCBI Taxonomy" id="121624"/>
    <lineage>
        <taxon>Eukaryota</taxon>
        <taxon>Fungi</taxon>
        <taxon>Dikarya</taxon>
        <taxon>Ascomycota</taxon>
        <taxon>Pezizomycotina</taxon>
        <taxon>Dothideomycetes</taxon>
        <taxon>Dothideomycetes incertae sedis</taxon>
        <taxon>Botryosphaeriales</taxon>
        <taxon>Phyllostictaceae</taxon>
        <taxon>Phyllosticta</taxon>
    </lineage>
</organism>
<comment type="caution">
    <text evidence="1">The sequence shown here is derived from an EMBL/GenBank/DDBJ whole genome shotgun (WGS) entry which is preliminary data.</text>
</comment>
<evidence type="ECO:0000313" key="1">
    <source>
        <dbReference type="EMBL" id="KAK8224711.1"/>
    </source>
</evidence>
<evidence type="ECO:0000313" key="2">
    <source>
        <dbReference type="Proteomes" id="UP001492380"/>
    </source>
</evidence>
<sequence length="159" mass="18388">MPNVLRLTLGSVMLLRKISSGFSNCVASCSRSFWSTMVRSLGDQYRKTSTWQVKNWFSLRGKNTIASFSDFKRPLLEIVSVFAFRDTRDNEARRLPERGRALANSIDRLPVRALVAAAAHEHIHFDFLRHLDRRRKRLSALMPIERLMGQSEEVIRGKR</sequence>
<proteinExistence type="predicted"/>
<protein>
    <submittedName>
        <fullName evidence="1">Uncharacterized protein</fullName>
    </submittedName>
</protein>
<reference evidence="1 2" key="1">
    <citation type="submission" date="2024-04" db="EMBL/GenBank/DDBJ databases">
        <title>Phyllosticta paracitricarpa is synonymous to the EU quarantine fungus P. citricarpa based on phylogenomic analyses.</title>
        <authorList>
            <consortium name="Lawrence Berkeley National Laboratory"/>
            <person name="Van Ingen-Buijs V.A."/>
            <person name="Van Westerhoven A.C."/>
            <person name="Haridas S."/>
            <person name="Skiadas P."/>
            <person name="Martin F."/>
            <person name="Groenewald J.Z."/>
            <person name="Crous P.W."/>
            <person name="Seidl M.F."/>
        </authorList>
    </citation>
    <scope>NUCLEOTIDE SEQUENCE [LARGE SCALE GENOMIC DNA]</scope>
    <source>
        <strain evidence="1 2">CBS 123374</strain>
    </source>
</reference>
<name>A0ABR1YBE8_9PEZI</name>
<accession>A0ABR1YBE8</accession>